<dbReference type="AlphaFoldDB" id="A0A4U6VVB6"/>
<reference evidence="1" key="1">
    <citation type="submission" date="2019-03" db="EMBL/GenBank/DDBJ databases">
        <title>WGS assembly of Setaria viridis.</title>
        <authorList>
            <person name="Huang P."/>
            <person name="Jenkins J."/>
            <person name="Grimwood J."/>
            <person name="Barry K."/>
            <person name="Healey A."/>
            <person name="Mamidi S."/>
            <person name="Sreedasyam A."/>
            <person name="Shu S."/>
            <person name="Feldman M."/>
            <person name="Wu J."/>
            <person name="Yu Y."/>
            <person name="Chen C."/>
            <person name="Johnson J."/>
            <person name="Rokhsar D."/>
            <person name="Baxter I."/>
            <person name="Schmutz J."/>
            <person name="Brutnell T."/>
            <person name="Kellogg E."/>
        </authorList>
    </citation>
    <scope>NUCLEOTIDE SEQUENCE [LARGE SCALE GENOMIC DNA]</scope>
</reference>
<evidence type="ECO:0000313" key="1">
    <source>
        <dbReference type="EMBL" id="TKW33342.1"/>
    </source>
</evidence>
<dbReference type="Gramene" id="TKW33342">
    <property type="protein sequence ID" value="TKW33342"/>
    <property type="gene ID" value="SEVIR_2G227850v2"/>
</dbReference>
<protein>
    <submittedName>
        <fullName evidence="1">Uncharacterized protein</fullName>
    </submittedName>
</protein>
<dbReference type="Proteomes" id="UP000298652">
    <property type="component" value="Chromosome 2"/>
</dbReference>
<keyword evidence="2" id="KW-1185">Reference proteome</keyword>
<accession>A0A4U6VVB6</accession>
<dbReference type="EMBL" id="CM016553">
    <property type="protein sequence ID" value="TKW33342.1"/>
    <property type="molecule type" value="Genomic_DNA"/>
</dbReference>
<name>A0A4U6VVB6_SETVI</name>
<evidence type="ECO:0000313" key="2">
    <source>
        <dbReference type="Proteomes" id="UP000298652"/>
    </source>
</evidence>
<sequence>MPDEDALKSRCTVTHHLWRPAQWINPCPSPPSSWLRKVHLPAEQSLVAPTSALPAAPRRKCSPCRACTPHHGQTAGGKIK</sequence>
<organism evidence="1 2">
    <name type="scientific">Setaria viridis</name>
    <name type="common">Green bristlegrass</name>
    <name type="synonym">Setaria italica subsp. viridis</name>
    <dbReference type="NCBI Taxonomy" id="4556"/>
    <lineage>
        <taxon>Eukaryota</taxon>
        <taxon>Viridiplantae</taxon>
        <taxon>Streptophyta</taxon>
        <taxon>Embryophyta</taxon>
        <taxon>Tracheophyta</taxon>
        <taxon>Spermatophyta</taxon>
        <taxon>Magnoliopsida</taxon>
        <taxon>Liliopsida</taxon>
        <taxon>Poales</taxon>
        <taxon>Poaceae</taxon>
        <taxon>PACMAD clade</taxon>
        <taxon>Panicoideae</taxon>
        <taxon>Panicodae</taxon>
        <taxon>Paniceae</taxon>
        <taxon>Cenchrinae</taxon>
        <taxon>Setaria</taxon>
    </lineage>
</organism>
<proteinExistence type="predicted"/>
<gene>
    <name evidence="1" type="ORF">SEVIR_2G227850v2</name>
</gene>